<evidence type="ECO:0000259" key="14">
    <source>
        <dbReference type="Pfam" id="PF00583"/>
    </source>
</evidence>
<evidence type="ECO:0000256" key="8">
    <source>
        <dbReference type="ARBA" id="ARBA00051284"/>
    </source>
</evidence>
<evidence type="ECO:0000256" key="13">
    <source>
        <dbReference type="ARBA" id="ARBA00052491"/>
    </source>
</evidence>
<dbReference type="InterPro" id="IPR016181">
    <property type="entry name" value="Acyl_CoA_acyltransferase"/>
</dbReference>
<dbReference type="FunFam" id="3.40.630.30:FF:000046">
    <property type="entry name" value="Dopamine N-acetyltransferase"/>
    <property type="match status" value="1"/>
</dbReference>
<comment type="catalytic activity">
    <reaction evidence="12">
        <text>dopamine + hexadecanoyl-CoA = N-hexadecanoyl-dopamine + CoA + H(+)</text>
        <dbReference type="Rhea" id="RHEA:51376"/>
        <dbReference type="ChEBI" id="CHEBI:15378"/>
        <dbReference type="ChEBI" id="CHEBI:57287"/>
        <dbReference type="ChEBI" id="CHEBI:57379"/>
        <dbReference type="ChEBI" id="CHEBI:59905"/>
        <dbReference type="ChEBI" id="CHEBI:134058"/>
    </reaction>
    <physiologicalReaction direction="left-to-right" evidence="12">
        <dbReference type="Rhea" id="RHEA:51377"/>
    </physiologicalReaction>
</comment>
<sequence>MKLISTMEYKLITEDRYDDVIRHLRDNFFADEPLNKAAGLCQRGFGNRDLEHHSLETLEDNLSFMAVADNNQIAGVILNGILRPGDILTSQKKLELNDDVKFKKIFQLLYTLNLKEDIFQRFNVDKAFDLRILSVDGQYRGQGIAKHLVRHSEDLAKEYGYKIMKADATGIFSQKILKSHGFEVLLEQYYDKYVDEFGQPVLSVESIHIKLQLLYKLLD</sequence>
<dbReference type="KEGG" id="scac:106082088"/>
<evidence type="ECO:0000256" key="7">
    <source>
        <dbReference type="ARBA" id="ARBA00050849"/>
    </source>
</evidence>
<comment type="catalytic activity">
    <reaction evidence="11">
        <text>serotonin + hexadecanoyl-CoA = N-hexadecanoyl-serotonin + CoA + H(+)</text>
        <dbReference type="Rhea" id="RHEA:51384"/>
        <dbReference type="ChEBI" id="CHEBI:15378"/>
        <dbReference type="ChEBI" id="CHEBI:57287"/>
        <dbReference type="ChEBI" id="CHEBI:57379"/>
        <dbReference type="ChEBI" id="CHEBI:134059"/>
        <dbReference type="ChEBI" id="CHEBI:350546"/>
    </reaction>
    <physiologicalReaction direction="left-to-right" evidence="11">
        <dbReference type="Rhea" id="RHEA:51385"/>
    </physiologicalReaction>
</comment>
<comment type="catalytic activity">
    <reaction evidence="7">
        <text>serotonin + octadecanoyl-CoA = N-octadecanoyl-serotonin + CoA + H(+)</text>
        <dbReference type="Rhea" id="RHEA:51400"/>
        <dbReference type="ChEBI" id="CHEBI:15378"/>
        <dbReference type="ChEBI" id="CHEBI:57287"/>
        <dbReference type="ChEBI" id="CHEBI:57394"/>
        <dbReference type="ChEBI" id="CHEBI:134065"/>
        <dbReference type="ChEBI" id="CHEBI:350546"/>
    </reaction>
    <physiologicalReaction direction="left-to-right" evidence="7">
        <dbReference type="Rhea" id="RHEA:51401"/>
    </physiologicalReaction>
</comment>
<comment type="catalytic activity">
    <reaction evidence="8">
        <text>serotonin + (5Z,8Z,11Z,14Z)-eicosatetraenoyl-CoA = N-[(5Z,8Z,11Z,14Z)-eicosatetraenoyl]-serotonin + CoA + H(+)</text>
        <dbReference type="Rhea" id="RHEA:51396"/>
        <dbReference type="ChEBI" id="CHEBI:15378"/>
        <dbReference type="ChEBI" id="CHEBI:57287"/>
        <dbReference type="ChEBI" id="CHEBI:57368"/>
        <dbReference type="ChEBI" id="CHEBI:132255"/>
        <dbReference type="ChEBI" id="CHEBI:350546"/>
    </reaction>
    <physiologicalReaction direction="left-to-right" evidence="8">
        <dbReference type="Rhea" id="RHEA:51397"/>
    </physiologicalReaction>
</comment>
<reference evidence="15" key="1">
    <citation type="submission" date="2020-05" db="UniProtKB">
        <authorList>
            <consortium name="EnsemblMetazoa"/>
        </authorList>
    </citation>
    <scope>IDENTIFICATION</scope>
    <source>
        <strain evidence="15">USDA</strain>
    </source>
</reference>
<evidence type="ECO:0000256" key="3">
    <source>
        <dbReference type="ARBA" id="ARBA00037926"/>
    </source>
</evidence>
<evidence type="ECO:0000256" key="4">
    <source>
        <dbReference type="ARBA" id="ARBA00038182"/>
    </source>
</evidence>
<organism evidence="15 16">
    <name type="scientific">Stomoxys calcitrans</name>
    <name type="common">Stable fly</name>
    <name type="synonym">Conops calcitrans</name>
    <dbReference type="NCBI Taxonomy" id="35570"/>
    <lineage>
        <taxon>Eukaryota</taxon>
        <taxon>Metazoa</taxon>
        <taxon>Ecdysozoa</taxon>
        <taxon>Arthropoda</taxon>
        <taxon>Hexapoda</taxon>
        <taxon>Insecta</taxon>
        <taxon>Pterygota</taxon>
        <taxon>Neoptera</taxon>
        <taxon>Endopterygota</taxon>
        <taxon>Diptera</taxon>
        <taxon>Brachycera</taxon>
        <taxon>Muscomorpha</taxon>
        <taxon>Muscoidea</taxon>
        <taxon>Muscidae</taxon>
        <taxon>Stomoxys</taxon>
    </lineage>
</organism>
<name>A0A1I8PXE2_STOCA</name>
<comment type="catalytic activity">
    <reaction evidence="6">
        <text>dopamine + (9Z)-octadecenoyl-CoA = N-(9Z-octadecanoyl)-dopamine + CoA + H(+)</text>
        <dbReference type="Rhea" id="RHEA:51380"/>
        <dbReference type="ChEBI" id="CHEBI:15378"/>
        <dbReference type="ChEBI" id="CHEBI:31883"/>
        <dbReference type="ChEBI" id="CHEBI:57287"/>
        <dbReference type="ChEBI" id="CHEBI:57387"/>
        <dbReference type="ChEBI" id="CHEBI:59905"/>
    </reaction>
    <physiologicalReaction direction="left-to-right" evidence="6">
        <dbReference type="Rhea" id="RHEA:51381"/>
    </physiologicalReaction>
</comment>
<evidence type="ECO:0000256" key="11">
    <source>
        <dbReference type="ARBA" id="ARBA00052178"/>
    </source>
</evidence>
<dbReference type="VEuPathDB" id="VectorBase:SCAU012002"/>
<comment type="catalytic activity">
    <reaction evidence="13">
        <text>serotonin + acetyl-CoA = N-acetylserotonin + CoA + H(+)</text>
        <dbReference type="Rhea" id="RHEA:25217"/>
        <dbReference type="ChEBI" id="CHEBI:15378"/>
        <dbReference type="ChEBI" id="CHEBI:17697"/>
        <dbReference type="ChEBI" id="CHEBI:57287"/>
        <dbReference type="ChEBI" id="CHEBI:57288"/>
        <dbReference type="ChEBI" id="CHEBI:350546"/>
        <dbReference type="EC" id="2.3.1.87"/>
    </reaction>
    <physiologicalReaction direction="left-to-right" evidence="13">
        <dbReference type="Rhea" id="RHEA:25218"/>
    </physiologicalReaction>
</comment>
<dbReference type="OrthoDB" id="2115692at2759"/>
<keyword evidence="16" id="KW-1185">Reference proteome</keyword>
<evidence type="ECO:0000256" key="2">
    <source>
        <dbReference type="ARBA" id="ARBA00023315"/>
    </source>
</evidence>
<dbReference type="Proteomes" id="UP000095300">
    <property type="component" value="Unassembled WGS sequence"/>
</dbReference>
<protein>
    <recommendedName>
        <fullName evidence="5">aralkylamine N-acetyltransferase</fullName>
        <ecNumber evidence="5">2.3.1.87</ecNumber>
    </recommendedName>
</protein>
<accession>A0A1I8PXE2</accession>
<evidence type="ECO:0000313" key="16">
    <source>
        <dbReference type="Proteomes" id="UP000095300"/>
    </source>
</evidence>
<evidence type="ECO:0000256" key="10">
    <source>
        <dbReference type="ARBA" id="ARBA00051823"/>
    </source>
</evidence>
<comment type="catalytic activity">
    <reaction evidence="9">
        <text>dopamine + acetyl-CoA = N-acetyldopamine + CoA + H(+)</text>
        <dbReference type="Rhea" id="RHEA:51388"/>
        <dbReference type="ChEBI" id="CHEBI:15378"/>
        <dbReference type="ChEBI" id="CHEBI:57287"/>
        <dbReference type="ChEBI" id="CHEBI:57288"/>
        <dbReference type="ChEBI" id="CHEBI:59905"/>
        <dbReference type="ChEBI" id="CHEBI:125678"/>
    </reaction>
    <physiologicalReaction direction="left-to-right" evidence="9">
        <dbReference type="Rhea" id="RHEA:51389"/>
    </physiologicalReaction>
</comment>
<dbReference type="Gene3D" id="3.40.630.30">
    <property type="match status" value="1"/>
</dbReference>
<dbReference type="PANTHER" id="PTHR20905:SF32">
    <property type="entry name" value="ARYLALKYLAMINE N-ACETYLTRANSFERASE-LIKE 7, ISOFORM A"/>
    <property type="match status" value="1"/>
</dbReference>
<dbReference type="GO" id="GO:0004059">
    <property type="term" value="F:aralkylamine N-acetyltransferase activity"/>
    <property type="evidence" value="ECO:0007669"/>
    <property type="project" value="UniProtKB-EC"/>
</dbReference>
<evidence type="ECO:0000256" key="1">
    <source>
        <dbReference type="ARBA" id="ARBA00022679"/>
    </source>
</evidence>
<dbReference type="STRING" id="35570.A0A1I8PXE2"/>
<dbReference type="EC" id="2.3.1.87" evidence="5"/>
<dbReference type="InterPro" id="IPR000182">
    <property type="entry name" value="GNAT_dom"/>
</dbReference>
<comment type="pathway">
    <text evidence="3">Aromatic compound metabolism; melatonin biosynthesis; melatonin from serotonin: step 1/2.</text>
</comment>
<evidence type="ECO:0000256" key="9">
    <source>
        <dbReference type="ARBA" id="ARBA00051711"/>
    </source>
</evidence>
<dbReference type="AlphaFoldDB" id="A0A1I8PXE2"/>
<evidence type="ECO:0000256" key="12">
    <source>
        <dbReference type="ARBA" id="ARBA00052335"/>
    </source>
</evidence>
<dbReference type="SUPFAM" id="SSF55729">
    <property type="entry name" value="Acyl-CoA N-acyltransferases (Nat)"/>
    <property type="match status" value="1"/>
</dbReference>
<dbReference type="Pfam" id="PF00583">
    <property type="entry name" value="Acetyltransf_1"/>
    <property type="match status" value="1"/>
</dbReference>
<comment type="similarity">
    <text evidence="4">Belongs to the acetyltransferase family. AANAT subfamily.</text>
</comment>
<dbReference type="EnsemblMetazoa" id="SCAU012002-RB">
    <property type="protein sequence ID" value="SCAU012002-PB"/>
    <property type="gene ID" value="SCAU012002"/>
</dbReference>
<keyword evidence="1" id="KW-0808">Transferase</keyword>
<keyword evidence="2" id="KW-0012">Acyltransferase</keyword>
<proteinExistence type="inferred from homology"/>
<gene>
    <name evidence="15" type="primary">106082088</name>
</gene>
<dbReference type="CDD" id="cd04301">
    <property type="entry name" value="NAT_SF"/>
    <property type="match status" value="1"/>
</dbReference>
<evidence type="ECO:0000256" key="5">
    <source>
        <dbReference type="ARBA" id="ARBA00039114"/>
    </source>
</evidence>
<dbReference type="PANTHER" id="PTHR20905">
    <property type="entry name" value="N-ACETYLTRANSFERASE-RELATED"/>
    <property type="match status" value="1"/>
</dbReference>
<evidence type="ECO:0000256" key="6">
    <source>
        <dbReference type="ARBA" id="ARBA00050189"/>
    </source>
</evidence>
<comment type="catalytic activity">
    <reaction evidence="10">
        <text>serotonin + (9Z)-octadecenoyl-CoA = N-(9Z-octadecenoyl)-serotonin + CoA + H(+)</text>
        <dbReference type="Rhea" id="RHEA:51392"/>
        <dbReference type="ChEBI" id="CHEBI:15378"/>
        <dbReference type="ChEBI" id="CHEBI:57287"/>
        <dbReference type="ChEBI" id="CHEBI:57387"/>
        <dbReference type="ChEBI" id="CHEBI:134064"/>
        <dbReference type="ChEBI" id="CHEBI:350546"/>
    </reaction>
    <physiologicalReaction direction="left-to-right" evidence="10">
        <dbReference type="Rhea" id="RHEA:51393"/>
    </physiologicalReaction>
</comment>
<evidence type="ECO:0000313" key="15">
    <source>
        <dbReference type="EnsemblMetazoa" id="SCAU012002-PB"/>
    </source>
</evidence>
<feature type="domain" description="N-acetyltransferase" evidence="14">
    <location>
        <begin position="67"/>
        <end position="177"/>
    </location>
</feature>